<gene>
    <name evidence="1" type="ORF">SAMN04487974_1201</name>
    <name evidence="2" type="ORF">SAMN04487974_1341</name>
</gene>
<organism evidence="1 3">
    <name type="scientific">Pelagibacterium luteolum</name>
    <dbReference type="NCBI Taxonomy" id="440168"/>
    <lineage>
        <taxon>Bacteria</taxon>
        <taxon>Pseudomonadati</taxon>
        <taxon>Pseudomonadota</taxon>
        <taxon>Alphaproteobacteria</taxon>
        <taxon>Hyphomicrobiales</taxon>
        <taxon>Devosiaceae</taxon>
        <taxon>Pelagibacterium</taxon>
    </lineage>
</organism>
<evidence type="ECO:0000313" key="3">
    <source>
        <dbReference type="Proteomes" id="UP000199495"/>
    </source>
</evidence>
<proteinExistence type="predicted"/>
<reference evidence="1 3" key="1">
    <citation type="submission" date="2016-10" db="EMBL/GenBank/DDBJ databases">
        <authorList>
            <person name="de Groot N.N."/>
        </authorList>
    </citation>
    <scope>NUCLEOTIDE SEQUENCE [LARGE SCALE GENOMIC DNA]</scope>
    <source>
        <strain evidence="1 3">CGMCC 1.10267</strain>
    </source>
</reference>
<protein>
    <submittedName>
        <fullName evidence="1">Uncharacterized protein</fullName>
    </submittedName>
</protein>
<sequence>DDEVEALRPAGPRRKHAMLHSLGKYLLSTQHAVASKSAGFDE</sequence>
<evidence type="ECO:0000313" key="1">
    <source>
        <dbReference type="EMBL" id="SDH07762.1"/>
    </source>
</evidence>
<name>A0A1G7ZG99_9HYPH</name>
<feature type="non-terminal residue" evidence="1">
    <location>
        <position position="1"/>
    </location>
</feature>
<dbReference type="EMBL" id="FNCS01000034">
    <property type="protein sequence ID" value="SDH22067.1"/>
    <property type="molecule type" value="Genomic_DNA"/>
</dbReference>
<dbReference type="Proteomes" id="UP000199495">
    <property type="component" value="Unassembled WGS sequence"/>
</dbReference>
<evidence type="ECO:0000313" key="2">
    <source>
        <dbReference type="EMBL" id="SDH22067.1"/>
    </source>
</evidence>
<dbReference type="AlphaFoldDB" id="A0A1G7ZG99"/>
<dbReference type="EMBL" id="FNCS01000020">
    <property type="protein sequence ID" value="SDH07762.1"/>
    <property type="molecule type" value="Genomic_DNA"/>
</dbReference>
<keyword evidence="3" id="KW-1185">Reference proteome</keyword>
<accession>A0A1G7ZG99</accession>